<proteinExistence type="predicted"/>
<dbReference type="PRINTS" id="PR01736">
    <property type="entry name" value="PHPHTRNFRASE"/>
</dbReference>
<evidence type="ECO:0000313" key="3">
    <source>
        <dbReference type="Proteomes" id="UP000772566"/>
    </source>
</evidence>
<dbReference type="PANTHER" id="PTHR46244:SF3">
    <property type="entry name" value="PHOSPHOENOLPYRUVATE-PROTEIN PHOSPHOTRANSFERASE"/>
    <property type="match status" value="1"/>
</dbReference>
<reference evidence="2" key="1">
    <citation type="submission" date="2020-04" db="EMBL/GenBank/DDBJ databases">
        <title>Deep metagenomics examines the oral microbiome during advanced dental caries in children, revealing novel taxa and co-occurrences with host molecules.</title>
        <authorList>
            <person name="Baker J.L."/>
            <person name="Morton J.T."/>
            <person name="Dinis M."/>
            <person name="Alvarez R."/>
            <person name="Tran N.C."/>
            <person name="Knight R."/>
            <person name="Edlund A."/>
        </authorList>
    </citation>
    <scope>NUCLEOTIDE SEQUENCE</scope>
    <source>
        <strain evidence="2">JCVI_22A_bin.2</strain>
    </source>
</reference>
<organism evidence="2 3">
    <name type="scientific">Lancefieldella parvula</name>
    <dbReference type="NCBI Taxonomy" id="1382"/>
    <lineage>
        <taxon>Bacteria</taxon>
        <taxon>Bacillati</taxon>
        <taxon>Actinomycetota</taxon>
        <taxon>Coriobacteriia</taxon>
        <taxon>Coriobacteriales</taxon>
        <taxon>Atopobiaceae</taxon>
        <taxon>Lancefieldella</taxon>
    </lineage>
</organism>
<dbReference type="InterPro" id="IPR000121">
    <property type="entry name" value="PEP_util_C"/>
</dbReference>
<dbReference type="AlphaFoldDB" id="A0A930YT47"/>
<gene>
    <name evidence="2" type="ORF">HXK23_04445</name>
</gene>
<dbReference type="EMBL" id="JABZGT010000254">
    <property type="protein sequence ID" value="MBF4809452.1"/>
    <property type="molecule type" value="Genomic_DNA"/>
</dbReference>
<accession>A0A930YT47</accession>
<dbReference type="PANTHER" id="PTHR46244">
    <property type="entry name" value="PHOSPHOENOLPYRUVATE-PROTEIN PHOSPHOTRANSFERASE"/>
    <property type="match status" value="1"/>
</dbReference>
<dbReference type="InterPro" id="IPR050499">
    <property type="entry name" value="PEP-utilizing_PTS_enzyme"/>
</dbReference>
<evidence type="ECO:0000313" key="2">
    <source>
        <dbReference type="EMBL" id="MBF4809452.1"/>
    </source>
</evidence>
<sequence length="164" mass="18032">EECKRELDAEGVAYNKDIEVGTMIETPSASLIADKLARECDFFSIGTNDLIGYTMCADRGNDRVAYLYEVYQPSVLRSLKFLIGEGNKEKIMVGMCGEAAADPLLIPVLLSFGLDEFSVSAPSVLRTRKTIAAWTKAEADELTARVMELDTAAEVKALLEREAR</sequence>
<protein>
    <submittedName>
        <fullName evidence="2">Phosphoenolpyruvate--protein phosphotransferase</fullName>
    </submittedName>
</protein>
<dbReference type="InterPro" id="IPR040442">
    <property type="entry name" value="Pyrv_kinase-like_dom_sf"/>
</dbReference>
<feature type="non-terminal residue" evidence="2">
    <location>
        <position position="1"/>
    </location>
</feature>
<dbReference type="Proteomes" id="UP000772566">
    <property type="component" value="Unassembled WGS sequence"/>
</dbReference>
<name>A0A930YT47_9ACTN</name>
<dbReference type="SUPFAM" id="SSF51621">
    <property type="entry name" value="Phosphoenolpyruvate/pyruvate domain"/>
    <property type="match status" value="1"/>
</dbReference>
<dbReference type="InterPro" id="IPR015813">
    <property type="entry name" value="Pyrv/PenolPyrv_kinase-like_dom"/>
</dbReference>
<dbReference type="Gene3D" id="3.20.20.60">
    <property type="entry name" value="Phosphoenolpyruvate-binding domains"/>
    <property type="match status" value="1"/>
</dbReference>
<feature type="domain" description="PEP-utilising enzyme C-terminal" evidence="1">
    <location>
        <begin position="1"/>
        <end position="133"/>
    </location>
</feature>
<dbReference type="Pfam" id="PF02896">
    <property type="entry name" value="PEP-utilizers_C"/>
    <property type="match status" value="1"/>
</dbReference>
<evidence type="ECO:0000259" key="1">
    <source>
        <dbReference type="Pfam" id="PF02896"/>
    </source>
</evidence>
<comment type="caution">
    <text evidence="2">The sequence shown here is derived from an EMBL/GenBank/DDBJ whole genome shotgun (WGS) entry which is preliminary data.</text>
</comment>
<dbReference type="GO" id="GO:0016772">
    <property type="term" value="F:transferase activity, transferring phosphorus-containing groups"/>
    <property type="evidence" value="ECO:0007669"/>
    <property type="project" value="InterPro"/>
</dbReference>